<dbReference type="Proteomes" id="UP000012092">
    <property type="component" value="Unassembled WGS sequence"/>
</dbReference>
<sequence>FYSKRQNSNYTDIYKSTRTKDEWTQGEEIEVLNSNFDDQSPFILNREEGILFSSNRDGATEFQFANGKIGVSRDIYFSKK</sequence>
<feature type="non-terminal residue" evidence="1">
    <location>
        <position position="1"/>
    </location>
</feature>
<gene>
    <name evidence="1" type="ORF">LEP1GSC116_1132</name>
</gene>
<evidence type="ECO:0000313" key="1">
    <source>
        <dbReference type="EMBL" id="EMO05390.1"/>
    </source>
</evidence>
<dbReference type="AlphaFoldDB" id="M6RCR4"/>
<reference evidence="1 2" key="1">
    <citation type="submission" date="2013-01" db="EMBL/GenBank/DDBJ databases">
        <authorList>
            <person name="Harkins D.M."/>
            <person name="Durkin A.S."/>
            <person name="Brinkac L.M."/>
            <person name="Haft D.H."/>
            <person name="Selengut J.D."/>
            <person name="Sanka R."/>
            <person name="DePew J."/>
            <person name="Purushe J."/>
            <person name="Picardeau M."/>
            <person name="Werts C."/>
            <person name="Goarant C."/>
            <person name="Vinetz J.M."/>
            <person name="Sutton G.G."/>
            <person name="Nierman W.C."/>
            <person name="Fouts D.E."/>
        </authorList>
    </citation>
    <scope>NUCLEOTIDE SEQUENCE [LARGE SCALE GENOMIC DNA]</scope>
    <source>
        <strain evidence="1 2">Verdun HP</strain>
    </source>
</reference>
<dbReference type="EMBL" id="AHNZ02000457">
    <property type="protein sequence ID" value="EMO05390.1"/>
    <property type="molecule type" value="Genomic_DNA"/>
</dbReference>
<protein>
    <recommendedName>
        <fullName evidence="3">WD40-like protein</fullName>
    </recommendedName>
</protein>
<evidence type="ECO:0008006" key="3">
    <source>
        <dbReference type="Google" id="ProtNLM"/>
    </source>
</evidence>
<proteinExistence type="predicted"/>
<name>M6RCR4_LEPIR</name>
<organism evidence="1 2">
    <name type="scientific">Leptospira interrogans serovar Icterohaemorrhagiae str. Verdun HP</name>
    <dbReference type="NCBI Taxonomy" id="1049910"/>
    <lineage>
        <taxon>Bacteria</taxon>
        <taxon>Pseudomonadati</taxon>
        <taxon>Spirochaetota</taxon>
        <taxon>Spirochaetia</taxon>
        <taxon>Leptospirales</taxon>
        <taxon>Leptospiraceae</taxon>
        <taxon>Leptospira</taxon>
    </lineage>
</organism>
<comment type="caution">
    <text evidence="1">The sequence shown here is derived from an EMBL/GenBank/DDBJ whole genome shotgun (WGS) entry which is preliminary data.</text>
</comment>
<evidence type="ECO:0000313" key="2">
    <source>
        <dbReference type="Proteomes" id="UP000012092"/>
    </source>
</evidence>
<accession>M6RCR4</accession>